<dbReference type="EMBL" id="JAYWIO010000014">
    <property type="protein sequence ID" value="KAK7239716.1"/>
    <property type="molecule type" value="Genomic_DNA"/>
</dbReference>
<evidence type="ECO:0000313" key="2">
    <source>
        <dbReference type="Proteomes" id="UP001372338"/>
    </source>
</evidence>
<reference evidence="1 2" key="1">
    <citation type="submission" date="2024-01" db="EMBL/GenBank/DDBJ databases">
        <title>The genomes of 5 underutilized Papilionoideae crops provide insights into root nodulation and disease resistanc.</title>
        <authorList>
            <person name="Yuan L."/>
        </authorList>
    </citation>
    <scope>NUCLEOTIDE SEQUENCE [LARGE SCALE GENOMIC DNA]</scope>
    <source>
        <strain evidence="1">ZHUSHIDOU_FW_LH</strain>
        <tissue evidence="1">Leaf</tissue>
    </source>
</reference>
<keyword evidence="2" id="KW-1185">Reference proteome</keyword>
<organism evidence="1 2">
    <name type="scientific">Crotalaria pallida</name>
    <name type="common">Smooth rattlebox</name>
    <name type="synonym">Crotalaria striata</name>
    <dbReference type="NCBI Taxonomy" id="3830"/>
    <lineage>
        <taxon>Eukaryota</taxon>
        <taxon>Viridiplantae</taxon>
        <taxon>Streptophyta</taxon>
        <taxon>Embryophyta</taxon>
        <taxon>Tracheophyta</taxon>
        <taxon>Spermatophyta</taxon>
        <taxon>Magnoliopsida</taxon>
        <taxon>eudicotyledons</taxon>
        <taxon>Gunneridae</taxon>
        <taxon>Pentapetalae</taxon>
        <taxon>rosids</taxon>
        <taxon>fabids</taxon>
        <taxon>Fabales</taxon>
        <taxon>Fabaceae</taxon>
        <taxon>Papilionoideae</taxon>
        <taxon>50 kb inversion clade</taxon>
        <taxon>genistoids sensu lato</taxon>
        <taxon>core genistoids</taxon>
        <taxon>Crotalarieae</taxon>
        <taxon>Crotalaria</taxon>
    </lineage>
</organism>
<comment type="caution">
    <text evidence="1">The sequence shown here is derived from an EMBL/GenBank/DDBJ whole genome shotgun (WGS) entry which is preliminary data.</text>
</comment>
<name>A0AAN9HMN3_CROPI</name>
<proteinExistence type="predicted"/>
<sequence>MIDCSPYLINEMLLPRCFSPSLDGVLFLPVFLSAIQCYKKIVSKSSVPMALAHLLPSPIQESGIKSFFYV</sequence>
<dbReference type="AlphaFoldDB" id="A0AAN9HMN3"/>
<gene>
    <name evidence="1" type="ORF">RIF29_43368</name>
</gene>
<protein>
    <submittedName>
        <fullName evidence="1">Uncharacterized protein</fullName>
    </submittedName>
</protein>
<dbReference type="Proteomes" id="UP001372338">
    <property type="component" value="Unassembled WGS sequence"/>
</dbReference>
<accession>A0AAN9HMN3</accession>
<evidence type="ECO:0000313" key="1">
    <source>
        <dbReference type="EMBL" id="KAK7239716.1"/>
    </source>
</evidence>